<protein>
    <submittedName>
        <fullName evidence="1">Uncharacterized protein</fullName>
    </submittedName>
</protein>
<name>A0A6C0C5Q7_9ZZZZ</name>
<reference evidence="1" key="1">
    <citation type="journal article" date="2020" name="Nature">
        <title>Giant virus diversity and host interactions through global metagenomics.</title>
        <authorList>
            <person name="Schulz F."/>
            <person name="Roux S."/>
            <person name="Paez-Espino D."/>
            <person name="Jungbluth S."/>
            <person name="Walsh D.A."/>
            <person name="Denef V.J."/>
            <person name="McMahon K.D."/>
            <person name="Konstantinidis K.T."/>
            <person name="Eloe-Fadrosh E.A."/>
            <person name="Kyrpides N.C."/>
            <person name="Woyke T."/>
        </authorList>
    </citation>
    <scope>NUCLEOTIDE SEQUENCE</scope>
    <source>
        <strain evidence="1">GVMAG-M-3300020192-26</strain>
    </source>
</reference>
<sequence length="157" mass="17798">MTANVKTSVDVKIEYPDFIPNQRKLEVTEQQEGHLVIMTVTDGVNLAEVYLEDDFHIERKNLEVGVAIVCTLILENLSNGKSVRITKKLKMLNETTEEHHKIKIPSHGTIEEERFTKLTDNGLIKIFDDAIANGGQSTLEIVHNENHSRDIHTLTLK</sequence>
<dbReference type="EMBL" id="MN739352">
    <property type="protein sequence ID" value="QHS99927.1"/>
    <property type="molecule type" value="Genomic_DNA"/>
</dbReference>
<proteinExistence type="predicted"/>
<evidence type="ECO:0000313" key="1">
    <source>
        <dbReference type="EMBL" id="QHS99927.1"/>
    </source>
</evidence>
<organism evidence="1">
    <name type="scientific">viral metagenome</name>
    <dbReference type="NCBI Taxonomy" id="1070528"/>
    <lineage>
        <taxon>unclassified sequences</taxon>
        <taxon>metagenomes</taxon>
        <taxon>organismal metagenomes</taxon>
    </lineage>
</organism>
<accession>A0A6C0C5Q7</accession>
<dbReference type="AlphaFoldDB" id="A0A6C0C5Q7"/>